<name>A0A3N9UE07_9BACI</name>
<dbReference type="Pfam" id="PF22564">
    <property type="entry name" value="HAAS"/>
    <property type="match status" value="1"/>
</dbReference>
<reference evidence="2 3" key="1">
    <citation type="journal article" date="2013" name="J. Microbiol.">
        <title>Lysinibacillus chungkukjangi sp. nov., isolated from Chungkukjang, Korean fermented soybean food.</title>
        <authorList>
            <person name="Kim S.J."/>
            <person name="Jang Y.H."/>
            <person name="Hamada M."/>
            <person name="Ahn J.H."/>
            <person name="Weon H.Y."/>
            <person name="Suzuki K."/>
            <person name="Whang K.S."/>
            <person name="Kwon S.W."/>
        </authorList>
    </citation>
    <scope>NUCLEOTIDE SEQUENCE [LARGE SCALE GENOMIC DNA]</scope>
    <source>
        <strain evidence="2 3">MCCC 1A12701</strain>
    </source>
</reference>
<sequence length="336" mass="38673">MNLIDIYIQEVTRRLPEKSRDDIAMELRSTIEDMLPDDYSEEDVKKTLSELGDPALLANEYRDRPAYLIGPLFYDLYISVIKMVMPIAIGISLAIYYMVSLSEWNREGGIGKLMAILFGESIWTAMTIFIHAIFWITLVFFVLERSGVSPTSLRKTGEKWNPEDLKAIPFIPKKKAIPKAEAIASIIWTLIWVFFYFNADHFIGVYEKNRVNDLELILPAFNQEVLLSYWPVILLFIITEITLAIFKWINRQWTYKLAIFNGVYNLFSIVLTIVIITNADFISASFIDYMLNLFNGTQAAADEMTNWIIGVTIAIFIITAAYNVFDGFRRAGIKKF</sequence>
<dbReference type="AlphaFoldDB" id="A0A3N9UE07"/>
<gene>
    <name evidence="2" type="ORF">EBB45_11650</name>
</gene>
<evidence type="ECO:0000313" key="3">
    <source>
        <dbReference type="Proteomes" id="UP000274033"/>
    </source>
</evidence>
<evidence type="ECO:0000256" key="1">
    <source>
        <dbReference type="SAM" id="Phobius"/>
    </source>
</evidence>
<accession>A0A3N9UE07</accession>
<keyword evidence="3" id="KW-1185">Reference proteome</keyword>
<feature type="transmembrane region" description="Helical" evidence="1">
    <location>
        <begin position="262"/>
        <end position="287"/>
    </location>
</feature>
<organism evidence="2 3">
    <name type="scientific">Lysinibacillus composti</name>
    <dbReference type="NCBI Taxonomy" id="720633"/>
    <lineage>
        <taxon>Bacteria</taxon>
        <taxon>Bacillati</taxon>
        <taxon>Bacillota</taxon>
        <taxon>Bacilli</taxon>
        <taxon>Bacillales</taxon>
        <taxon>Bacillaceae</taxon>
        <taxon>Lysinibacillus</taxon>
    </lineage>
</organism>
<dbReference type="RefSeq" id="WP_124764866.1">
    <property type="nucleotide sequence ID" value="NZ_JAFBDY010000008.1"/>
</dbReference>
<dbReference type="OrthoDB" id="116789at2"/>
<protein>
    <submittedName>
        <fullName evidence="2">Uncharacterized protein</fullName>
    </submittedName>
</protein>
<keyword evidence="1" id="KW-0472">Membrane</keyword>
<evidence type="ECO:0000313" key="2">
    <source>
        <dbReference type="EMBL" id="RQW74529.1"/>
    </source>
</evidence>
<comment type="caution">
    <text evidence="2">The sequence shown here is derived from an EMBL/GenBank/DDBJ whole genome shotgun (WGS) entry which is preliminary data.</text>
</comment>
<dbReference type="EMBL" id="RRCT01000009">
    <property type="protein sequence ID" value="RQW74529.1"/>
    <property type="molecule type" value="Genomic_DNA"/>
</dbReference>
<feature type="transmembrane region" description="Helical" evidence="1">
    <location>
        <begin position="122"/>
        <end position="143"/>
    </location>
</feature>
<feature type="transmembrane region" description="Helical" evidence="1">
    <location>
        <begin position="72"/>
        <end position="99"/>
    </location>
</feature>
<feature type="transmembrane region" description="Helical" evidence="1">
    <location>
        <begin position="182"/>
        <end position="199"/>
    </location>
</feature>
<proteinExistence type="predicted"/>
<feature type="transmembrane region" description="Helical" evidence="1">
    <location>
        <begin position="307"/>
        <end position="325"/>
    </location>
</feature>
<dbReference type="Proteomes" id="UP000274033">
    <property type="component" value="Unassembled WGS sequence"/>
</dbReference>
<keyword evidence="1" id="KW-1133">Transmembrane helix</keyword>
<feature type="transmembrane region" description="Helical" evidence="1">
    <location>
        <begin position="229"/>
        <end position="250"/>
    </location>
</feature>
<keyword evidence="1" id="KW-0812">Transmembrane</keyword>